<dbReference type="Gramene" id="Ma01_t22110.1">
    <property type="protein sequence ID" value="Ma01_p22110.1"/>
    <property type="gene ID" value="Ma01_g22110"/>
</dbReference>
<name>A0A804HX10_MUSAM</name>
<dbReference type="Proteomes" id="UP000012960">
    <property type="component" value="Unplaced"/>
</dbReference>
<accession>A0A804HX10</accession>
<dbReference type="EnsemblPlants" id="Ma01_t22110.1">
    <property type="protein sequence ID" value="Ma01_p22110.1"/>
    <property type="gene ID" value="Ma01_g22110"/>
</dbReference>
<keyword evidence="2" id="KW-1185">Reference proteome</keyword>
<protein>
    <submittedName>
        <fullName evidence="1">Uncharacterized protein</fullName>
    </submittedName>
</protein>
<sequence length="29" mass="3785">MEPRRRWCIVRFYQGLRVRNRIIQCKFCR</sequence>
<organism evidence="1 2">
    <name type="scientific">Musa acuminata subsp. malaccensis</name>
    <name type="common">Wild banana</name>
    <name type="synonym">Musa malaccensis</name>
    <dbReference type="NCBI Taxonomy" id="214687"/>
    <lineage>
        <taxon>Eukaryota</taxon>
        <taxon>Viridiplantae</taxon>
        <taxon>Streptophyta</taxon>
        <taxon>Embryophyta</taxon>
        <taxon>Tracheophyta</taxon>
        <taxon>Spermatophyta</taxon>
        <taxon>Magnoliopsida</taxon>
        <taxon>Liliopsida</taxon>
        <taxon>Zingiberales</taxon>
        <taxon>Musaceae</taxon>
        <taxon>Musa</taxon>
    </lineage>
</organism>
<reference evidence="1" key="1">
    <citation type="submission" date="2021-05" db="UniProtKB">
        <authorList>
            <consortium name="EnsemblPlants"/>
        </authorList>
    </citation>
    <scope>IDENTIFICATION</scope>
    <source>
        <strain evidence="1">subsp. malaccensis</strain>
    </source>
</reference>
<evidence type="ECO:0000313" key="2">
    <source>
        <dbReference type="Proteomes" id="UP000012960"/>
    </source>
</evidence>
<dbReference type="InParanoid" id="A0A804HX10"/>
<proteinExistence type="predicted"/>
<dbReference type="AlphaFoldDB" id="A0A804HX10"/>
<evidence type="ECO:0000313" key="1">
    <source>
        <dbReference type="EnsemblPlants" id="Ma01_p22110.1"/>
    </source>
</evidence>